<proteinExistence type="predicted"/>
<dbReference type="InterPro" id="IPR036061">
    <property type="entry name" value="CheW-like_dom_sf"/>
</dbReference>
<reference evidence="2" key="1">
    <citation type="submission" date="2018-06" db="EMBL/GenBank/DDBJ databases">
        <authorList>
            <person name="Zhirakovskaya E."/>
        </authorList>
    </citation>
    <scope>NUCLEOTIDE SEQUENCE</scope>
</reference>
<dbReference type="Pfam" id="PF01584">
    <property type="entry name" value="CheW"/>
    <property type="match status" value="1"/>
</dbReference>
<dbReference type="AlphaFoldDB" id="A0A3B0SEQ4"/>
<protein>
    <submittedName>
        <fullName evidence="2">Positive regulator of CheA protein activity (CheW)</fullName>
    </submittedName>
</protein>
<gene>
    <name evidence="2" type="ORF">MNBD_ALPHA01-1695</name>
</gene>
<dbReference type="EMBL" id="UOEJ01000046">
    <property type="protein sequence ID" value="VAV93455.1"/>
    <property type="molecule type" value="Genomic_DNA"/>
</dbReference>
<accession>A0A3B0SEQ4</accession>
<sequence length="152" mass="16706">MDNENRDFVTIRLSGQLCGIPVLAVHDVLSEQAITVVPLAPPAVAGVLNLRGRIVTAINLRKRLGLDEKADDSEGEKMSIVVEYDGEPYSLLIDAVGDVMSFPEDSFERNPVTLDPRWQEVSEGIFRMEGELLVILDVEKLLNFGKDQAVAA</sequence>
<dbReference type="GO" id="GO:0006935">
    <property type="term" value="P:chemotaxis"/>
    <property type="evidence" value="ECO:0007669"/>
    <property type="project" value="InterPro"/>
</dbReference>
<evidence type="ECO:0000313" key="2">
    <source>
        <dbReference type="EMBL" id="VAV93455.1"/>
    </source>
</evidence>
<organism evidence="2">
    <name type="scientific">hydrothermal vent metagenome</name>
    <dbReference type="NCBI Taxonomy" id="652676"/>
    <lineage>
        <taxon>unclassified sequences</taxon>
        <taxon>metagenomes</taxon>
        <taxon>ecological metagenomes</taxon>
    </lineage>
</organism>
<dbReference type="PANTHER" id="PTHR22617:SF23">
    <property type="entry name" value="CHEMOTAXIS PROTEIN CHEW"/>
    <property type="match status" value="1"/>
</dbReference>
<dbReference type="SUPFAM" id="SSF50341">
    <property type="entry name" value="CheW-like"/>
    <property type="match status" value="1"/>
</dbReference>
<evidence type="ECO:0000259" key="1">
    <source>
        <dbReference type="PROSITE" id="PS50851"/>
    </source>
</evidence>
<dbReference type="Gene3D" id="2.30.30.40">
    <property type="entry name" value="SH3 Domains"/>
    <property type="match status" value="1"/>
</dbReference>
<dbReference type="PANTHER" id="PTHR22617">
    <property type="entry name" value="CHEMOTAXIS SENSOR HISTIDINE KINASE-RELATED"/>
    <property type="match status" value="1"/>
</dbReference>
<feature type="domain" description="CheW-like" evidence="1">
    <location>
        <begin position="5"/>
        <end position="147"/>
    </location>
</feature>
<dbReference type="SMART" id="SM00260">
    <property type="entry name" value="CheW"/>
    <property type="match status" value="1"/>
</dbReference>
<dbReference type="GO" id="GO:0007165">
    <property type="term" value="P:signal transduction"/>
    <property type="evidence" value="ECO:0007669"/>
    <property type="project" value="InterPro"/>
</dbReference>
<dbReference type="InterPro" id="IPR002545">
    <property type="entry name" value="CheW-lke_dom"/>
</dbReference>
<dbReference type="GO" id="GO:0005829">
    <property type="term" value="C:cytosol"/>
    <property type="evidence" value="ECO:0007669"/>
    <property type="project" value="TreeGrafter"/>
</dbReference>
<name>A0A3B0SEQ4_9ZZZZ</name>
<dbReference type="PROSITE" id="PS50851">
    <property type="entry name" value="CHEW"/>
    <property type="match status" value="1"/>
</dbReference>
<dbReference type="Gene3D" id="2.40.50.180">
    <property type="entry name" value="CheA-289, Domain 4"/>
    <property type="match status" value="1"/>
</dbReference>
<dbReference type="InterPro" id="IPR039315">
    <property type="entry name" value="CheW"/>
</dbReference>